<dbReference type="RefSeq" id="WP_215801622.1">
    <property type="nucleotide sequence ID" value="NZ_CAWQHF010000012.1"/>
</dbReference>
<dbReference type="EMBL" id="CP053881">
    <property type="protein sequence ID" value="QWL63551.1"/>
    <property type="molecule type" value="Genomic_DNA"/>
</dbReference>
<dbReference type="Gene3D" id="1.10.10.10">
    <property type="entry name" value="Winged helix-like DNA-binding domain superfamily/Winged helix DNA-binding domain"/>
    <property type="match status" value="1"/>
</dbReference>
<dbReference type="InterPro" id="IPR009061">
    <property type="entry name" value="DNA-bd_dom_put_sf"/>
</dbReference>
<name>A0ABD7EQF2_AERJA</name>
<dbReference type="InterPro" id="IPR036388">
    <property type="entry name" value="WH-like_DNA-bd_sf"/>
</dbReference>
<evidence type="ECO:0000313" key="1">
    <source>
        <dbReference type="EMBL" id="QWL63551.1"/>
    </source>
</evidence>
<evidence type="ECO:0000313" key="2">
    <source>
        <dbReference type="Proteomes" id="UP000679312"/>
    </source>
</evidence>
<sequence>MLISTSQLSTRLGVSRSTVERLRRNPAACFPKPIHIGPNSVRYNLTEIEQWLESRRKEGKI</sequence>
<dbReference type="Pfam" id="PF05930">
    <property type="entry name" value="Phage_AlpA"/>
    <property type="match status" value="1"/>
</dbReference>
<accession>A0ABD7EQF2</accession>
<dbReference type="Proteomes" id="UP000679312">
    <property type="component" value="Chromosome"/>
</dbReference>
<dbReference type="AlphaFoldDB" id="A0ABD7EQF2"/>
<gene>
    <name evidence="1" type="ORF">HQ399_15460</name>
</gene>
<dbReference type="SUPFAM" id="SSF46955">
    <property type="entry name" value="Putative DNA-binding domain"/>
    <property type="match status" value="1"/>
</dbReference>
<reference evidence="1 2" key="1">
    <citation type="journal article" date="2021" name="Front. Microbiol.">
        <title>Prevalence and Genetic Analysis of Chromosomal mcr-3/7 in Aeromonas From U.S. Animal-Derived Samples.</title>
        <authorList>
            <person name="Wang Y."/>
            <person name="Hou N."/>
            <person name="Rasooly R."/>
            <person name="Gu Y."/>
            <person name="He X."/>
        </authorList>
    </citation>
    <scope>NUCLEOTIDE SEQUENCE [LARGE SCALE GENOMIC DNA]</scope>
    <source>
        <strain evidence="1 2">4608</strain>
    </source>
</reference>
<proteinExistence type="predicted"/>
<organism evidence="1 2">
    <name type="scientific">Aeromonas jandaei</name>
    <dbReference type="NCBI Taxonomy" id="650"/>
    <lineage>
        <taxon>Bacteria</taxon>
        <taxon>Pseudomonadati</taxon>
        <taxon>Pseudomonadota</taxon>
        <taxon>Gammaproteobacteria</taxon>
        <taxon>Aeromonadales</taxon>
        <taxon>Aeromonadaceae</taxon>
        <taxon>Aeromonas</taxon>
    </lineage>
</organism>
<dbReference type="InterPro" id="IPR010260">
    <property type="entry name" value="AlpA"/>
</dbReference>
<protein>
    <submittedName>
        <fullName evidence="1">AlpA family phage regulatory protein</fullName>
    </submittedName>
</protein>